<feature type="compositionally biased region" description="Basic and acidic residues" evidence="16">
    <location>
        <begin position="176"/>
        <end position="199"/>
    </location>
</feature>
<keyword evidence="11" id="KW-0720">Serine protease</keyword>
<keyword evidence="3" id="KW-0245">EGF-like domain</keyword>
<comment type="subcellular location">
    <subcellularLocation>
        <location evidence="1">Secreted</location>
    </subcellularLocation>
</comment>
<dbReference type="Gene3D" id="2.40.10.10">
    <property type="entry name" value="Trypsin-like serine proteases"/>
    <property type="match status" value="1"/>
</dbReference>
<dbReference type="PROSITE" id="PS01186">
    <property type="entry name" value="EGF_2"/>
    <property type="match status" value="1"/>
</dbReference>
<name>A0A315W345_GAMAF</name>
<evidence type="ECO:0000256" key="12">
    <source>
        <dbReference type="ARBA" id="ARBA00022859"/>
    </source>
</evidence>
<keyword evidence="4" id="KW-0399">Innate immunity</keyword>
<feature type="region of interest" description="Disordered" evidence="16">
    <location>
        <begin position="1"/>
        <end position="32"/>
    </location>
</feature>
<dbReference type="SMART" id="SM00042">
    <property type="entry name" value="CUB"/>
    <property type="match status" value="2"/>
</dbReference>
<evidence type="ECO:0000256" key="5">
    <source>
        <dbReference type="ARBA" id="ARBA00022659"/>
    </source>
</evidence>
<dbReference type="FunFam" id="2.10.25.10:FF:000059">
    <property type="entry name" value="Mannan-binding lectin serine protease 1"/>
    <property type="match status" value="1"/>
</dbReference>
<dbReference type="STRING" id="33528.ENSGAFP00000024973"/>
<dbReference type="FunFam" id="2.40.10.10:FF:000062">
    <property type="entry name" value="mannan-binding lectin serine protease 1 isoform X1"/>
    <property type="match status" value="1"/>
</dbReference>
<evidence type="ECO:0000256" key="10">
    <source>
        <dbReference type="ARBA" id="ARBA00022801"/>
    </source>
</evidence>
<organism evidence="20 21">
    <name type="scientific">Gambusia affinis</name>
    <name type="common">Western mosquitofish</name>
    <name type="synonym">Heterandria affinis</name>
    <dbReference type="NCBI Taxonomy" id="33528"/>
    <lineage>
        <taxon>Eukaryota</taxon>
        <taxon>Metazoa</taxon>
        <taxon>Chordata</taxon>
        <taxon>Craniata</taxon>
        <taxon>Vertebrata</taxon>
        <taxon>Euteleostomi</taxon>
        <taxon>Actinopterygii</taxon>
        <taxon>Neopterygii</taxon>
        <taxon>Teleostei</taxon>
        <taxon>Neoteleostei</taxon>
        <taxon>Acanthomorphata</taxon>
        <taxon>Ovalentaria</taxon>
        <taxon>Atherinomorphae</taxon>
        <taxon>Cyprinodontiformes</taxon>
        <taxon>Poeciliidae</taxon>
        <taxon>Poeciliinae</taxon>
        <taxon>Gambusia</taxon>
    </lineage>
</organism>
<evidence type="ECO:0000256" key="3">
    <source>
        <dbReference type="ARBA" id="ARBA00022536"/>
    </source>
</evidence>
<dbReference type="SMART" id="SM00181">
    <property type="entry name" value="EGF"/>
    <property type="match status" value="1"/>
</dbReference>
<keyword evidence="21" id="KW-1185">Reference proteome</keyword>
<reference evidence="20 21" key="1">
    <citation type="journal article" date="2018" name="G3 (Bethesda)">
        <title>A High-Quality Reference Genome for the Invasive Mosquitofish Gambusia affinis Using a Chicago Library.</title>
        <authorList>
            <person name="Hoffberg S.L."/>
            <person name="Troendle N.J."/>
            <person name="Glenn T.C."/>
            <person name="Mahmud O."/>
            <person name="Louha S."/>
            <person name="Chalopin D."/>
            <person name="Bennetzen J.L."/>
            <person name="Mauricio R."/>
        </authorList>
    </citation>
    <scope>NUCLEOTIDE SEQUENCE [LARGE SCALE GENOMIC DNA]</scope>
    <source>
        <strain evidence="20">NE01/NJP1002.9</strain>
        <tissue evidence="20">Muscle</tissue>
    </source>
</reference>
<evidence type="ECO:0000259" key="17">
    <source>
        <dbReference type="PROSITE" id="PS01180"/>
    </source>
</evidence>
<dbReference type="Proteomes" id="UP000250572">
    <property type="component" value="Unassembled WGS sequence"/>
</dbReference>
<evidence type="ECO:0000256" key="13">
    <source>
        <dbReference type="ARBA" id="ARBA00023157"/>
    </source>
</evidence>
<feature type="domain" description="CUB" evidence="17">
    <location>
        <begin position="362"/>
        <end position="481"/>
    </location>
</feature>
<dbReference type="Pfam" id="PF07645">
    <property type="entry name" value="EGF_CA"/>
    <property type="match status" value="1"/>
</dbReference>
<keyword evidence="7" id="KW-0479">Metal-binding</keyword>
<accession>A0A315W345</accession>
<feature type="compositionally biased region" description="Acidic residues" evidence="16">
    <location>
        <begin position="262"/>
        <end position="274"/>
    </location>
</feature>
<dbReference type="Pfam" id="PF00431">
    <property type="entry name" value="CUB"/>
    <property type="match status" value="2"/>
</dbReference>
<feature type="domain" description="CUB" evidence="17">
    <location>
        <begin position="528"/>
        <end position="640"/>
    </location>
</feature>
<dbReference type="PROSITE" id="PS50240">
    <property type="entry name" value="TRYPSIN_DOM"/>
    <property type="match status" value="1"/>
</dbReference>
<dbReference type="SUPFAM" id="SSF57196">
    <property type="entry name" value="EGF/Laminin"/>
    <property type="match status" value="1"/>
</dbReference>
<feature type="compositionally biased region" description="Low complexity" evidence="16">
    <location>
        <begin position="157"/>
        <end position="168"/>
    </location>
</feature>
<dbReference type="PROSITE" id="PS50923">
    <property type="entry name" value="SUSHI"/>
    <property type="match status" value="2"/>
</dbReference>
<dbReference type="SMART" id="SM00179">
    <property type="entry name" value="EGF_CA"/>
    <property type="match status" value="1"/>
</dbReference>
<dbReference type="FunFam" id="2.60.120.290:FF:000006">
    <property type="entry name" value="Mannan-binding lectin serine protease 1"/>
    <property type="match status" value="1"/>
</dbReference>
<evidence type="ECO:0000256" key="15">
    <source>
        <dbReference type="PROSITE-ProRule" id="PRU00302"/>
    </source>
</evidence>
<evidence type="ECO:0000256" key="4">
    <source>
        <dbReference type="ARBA" id="ARBA00022588"/>
    </source>
</evidence>
<dbReference type="FunFam" id="2.60.120.290:FF:000012">
    <property type="entry name" value="mannan-binding lectin serine protease 1 isoform X1"/>
    <property type="match status" value="1"/>
</dbReference>
<dbReference type="EMBL" id="NHOQ01001200">
    <property type="protein sequence ID" value="PWA26168.1"/>
    <property type="molecule type" value="Genomic_DNA"/>
</dbReference>
<feature type="domain" description="Sushi" evidence="19">
    <location>
        <begin position="642"/>
        <end position="707"/>
    </location>
</feature>
<evidence type="ECO:0000256" key="16">
    <source>
        <dbReference type="SAM" id="MobiDB-lite"/>
    </source>
</evidence>
<keyword evidence="10" id="KW-0378">Hydrolase</keyword>
<feature type="compositionally biased region" description="Polar residues" evidence="16">
    <location>
        <begin position="227"/>
        <end position="248"/>
    </location>
</feature>
<dbReference type="InterPro" id="IPR043504">
    <property type="entry name" value="Peptidase_S1_PA_chymotrypsin"/>
</dbReference>
<keyword evidence="8" id="KW-0732">Signal</keyword>
<dbReference type="SUPFAM" id="SSF49854">
    <property type="entry name" value="Spermadhesin, CUB domain"/>
    <property type="match status" value="2"/>
</dbReference>
<dbReference type="InterPro" id="IPR000742">
    <property type="entry name" value="EGF"/>
</dbReference>
<dbReference type="SUPFAM" id="SSF57535">
    <property type="entry name" value="Complement control module/SCR domain"/>
    <property type="match status" value="1"/>
</dbReference>
<keyword evidence="9" id="KW-0677">Repeat</keyword>
<dbReference type="CDD" id="cd00033">
    <property type="entry name" value="CCP"/>
    <property type="match status" value="1"/>
</dbReference>
<evidence type="ECO:0000313" key="21">
    <source>
        <dbReference type="Proteomes" id="UP000250572"/>
    </source>
</evidence>
<dbReference type="AlphaFoldDB" id="A0A315W345"/>
<dbReference type="InterPro" id="IPR000859">
    <property type="entry name" value="CUB_dom"/>
</dbReference>
<evidence type="ECO:0000313" key="20">
    <source>
        <dbReference type="EMBL" id="PWA26168.1"/>
    </source>
</evidence>
<dbReference type="Pfam" id="PF00084">
    <property type="entry name" value="Sushi"/>
    <property type="match status" value="1"/>
</dbReference>
<evidence type="ECO:0000256" key="9">
    <source>
        <dbReference type="ARBA" id="ARBA00022737"/>
    </source>
</evidence>
<dbReference type="InterPro" id="IPR001254">
    <property type="entry name" value="Trypsin_dom"/>
</dbReference>
<dbReference type="GO" id="GO:0005615">
    <property type="term" value="C:extracellular space"/>
    <property type="evidence" value="ECO:0007669"/>
    <property type="project" value="TreeGrafter"/>
</dbReference>
<feature type="compositionally biased region" description="Polar residues" evidence="16">
    <location>
        <begin position="1"/>
        <end position="15"/>
    </location>
</feature>
<dbReference type="InterPro" id="IPR033116">
    <property type="entry name" value="TRYPSIN_SER"/>
</dbReference>
<dbReference type="InterPro" id="IPR018097">
    <property type="entry name" value="EGF_Ca-bd_CS"/>
</dbReference>
<dbReference type="GO" id="GO:0005509">
    <property type="term" value="F:calcium ion binding"/>
    <property type="evidence" value="ECO:0007669"/>
    <property type="project" value="InterPro"/>
</dbReference>
<dbReference type="CDD" id="cd00041">
    <property type="entry name" value="CUB"/>
    <property type="match status" value="2"/>
</dbReference>
<comment type="caution">
    <text evidence="15">Lacks conserved residue(s) required for the propagation of feature annotation.</text>
</comment>
<dbReference type="InterPro" id="IPR035914">
    <property type="entry name" value="Sperma_CUB_dom_sf"/>
</dbReference>
<dbReference type="PROSITE" id="PS01180">
    <property type="entry name" value="CUB"/>
    <property type="match status" value="2"/>
</dbReference>
<dbReference type="InterPro" id="IPR009003">
    <property type="entry name" value="Peptidase_S1_PA"/>
</dbReference>
<dbReference type="FunFam" id="2.40.10.10:FF:000068">
    <property type="entry name" value="transmembrane protease serine 2"/>
    <property type="match status" value="1"/>
</dbReference>
<dbReference type="Pfam" id="PF00089">
    <property type="entry name" value="Trypsin"/>
    <property type="match status" value="1"/>
</dbReference>
<evidence type="ECO:0000256" key="2">
    <source>
        <dbReference type="ARBA" id="ARBA00022525"/>
    </source>
</evidence>
<keyword evidence="13 14" id="KW-1015">Disulfide bond</keyword>
<dbReference type="CDD" id="cd00054">
    <property type="entry name" value="EGF_CA"/>
    <property type="match status" value="1"/>
</dbReference>
<evidence type="ECO:0008006" key="22">
    <source>
        <dbReference type="Google" id="ProtNLM"/>
    </source>
</evidence>
<feature type="domain" description="Peptidase S1" evidence="18">
    <location>
        <begin position="798"/>
        <end position="1059"/>
    </location>
</feature>
<evidence type="ECO:0000256" key="6">
    <source>
        <dbReference type="ARBA" id="ARBA00022670"/>
    </source>
</evidence>
<dbReference type="GO" id="GO:0045087">
    <property type="term" value="P:innate immune response"/>
    <property type="evidence" value="ECO:0007669"/>
    <property type="project" value="UniProtKB-KW"/>
</dbReference>
<feature type="region of interest" description="Disordered" evidence="16">
    <location>
        <begin position="128"/>
        <end position="296"/>
    </location>
</feature>
<dbReference type="InterPro" id="IPR001881">
    <property type="entry name" value="EGF-like_Ca-bd_dom"/>
</dbReference>
<dbReference type="PROSITE" id="PS00135">
    <property type="entry name" value="TRYPSIN_SER"/>
    <property type="match status" value="1"/>
</dbReference>
<evidence type="ECO:0000259" key="18">
    <source>
        <dbReference type="PROSITE" id="PS50240"/>
    </source>
</evidence>
<protein>
    <recommendedName>
        <fullName evidence="22">Mannan-binding lectin serine protease 1</fullName>
    </recommendedName>
</protein>
<dbReference type="PANTHER" id="PTHR24255">
    <property type="entry name" value="COMPLEMENT COMPONENT 1, S SUBCOMPONENT-RELATED"/>
    <property type="match status" value="1"/>
</dbReference>
<dbReference type="SUPFAM" id="SSF50494">
    <property type="entry name" value="Trypsin-like serine proteases"/>
    <property type="match status" value="1"/>
</dbReference>
<dbReference type="PROSITE" id="PS01187">
    <property type="entry name" value="EGF_CA"/>
    <property type="match status" value="1"/>
</dbReference>
<dbReference type="GO" id="GO:0004252">
    <property type="term" value="F:serine-type endopeptidase activity"/>
    <property type="evidence" value="ECO:0007669"/>
    <property type="project" value="InterPro"/>
</dbReference>
<dbReference type="InterPro" id="IPR001314">
    <property type="entry name" value="Peptidase_S1A"/>
</dbReference>
<dbReference type="SMART" id="SM00032">
    <property type="entry name" value="CCP"/>
    <property type="match status" value="2"/>
</dbReference>
<dbReference type="GO" id="GO:0006508">
    <property type="term" value="P:proteolysis"/>
    <property type="evidence" value="ECO:0007669"/>
    <property type="project" value="UniProtKB-KW"/>
</dbReference>
<evidence type="ECO:0000256" key="11">
    <source>
        <dbReference type="ARBA" id="ARBA00022825"/>
    </source>
</evidence>
<dbReference type="PANTHER" id="PTHR24255:SF13">
    <property type="entry name" value="MANNAN-BINDING LECTIN SERINE PROTEASE 1"/>
    <property type="match status" value="1"/>
</dbReference>
<dbReference type="CDD" id="cd00190">
    <property type="entry name" value="Tryp_SPc"/>
    <property type="match status" value="1"/>
</dbReference>
<gene>
    <name evidence="20" type="ORF">CCH79_00019751</name>
</gene>
<evidence type="ECO:0000259" key="19">
    <source>
        <dbReference type="PROSITE" id="PS50923"/>
    </source>
</evidence>
<dbReference type="InterPro" id="IPR000436">
    <property type="entry name" value="Sushi_SCR_CCP_dom"/>
</dbReference>
<dbReference type="SMART" id="SM00020">
    <property type="entry name" value="Tryp_SPc"/>
    <property type="match status" value="1"/>
</dbReference>
<dbReference type="Gene3D" id="2.10.25.10">
    <property type="entry name" value="Laminin"/>
    <property type="match status" value="1"/>
</dbReference>
<dbReference type="Gene3D" id="2.10.70.10">
    <property type="entry name" value="Complement Module, domain 1"/>
    <property type="match status" value="2"/>
</dbReference>
<evidence type="ECO:0000256" key="1">
    <source>
        <dbReference type="ARBA" id="ARBA00004613"/>
    </source>
</evidence>
<dbReference type="PRINTS" id="PR00722">
    <property type="entry name" value="CHYMOTRYPSIN"/>
</dbReference>
<evidence type="ECO:0000256" key="8">
    <source>
        <dbReference type="ARBA" id="ARBA00022729"/>
    </source>
</evidence>
<keyword evidence="6" id="KW-0645">Protease</keyword>
<keyword evidence="5 15" id="KW-0768">Sushi</keyword>
<feature type="disulfide bond" evidence="14">
    <location>
        <begin position="528"/>
        <end position="555"/>
    </location>
</feature>
<dbReference type="InterPro" id="IPR049883">
    <property type="entry name" value="NOTCH1_EGF-like"/>
</dbReference>
<dbReference type="InterPro" id="IPR035976">
    <property type="entry name" value="Sushi/SCR/CCP_sf"/>
</dbReference>
<dbReference type="Gene3D" id="2.60.120.290">
    <property type="entry name" value="Spermadhesin, CUB domain"/>
    <property type="match status" value="2"/>
</dbReference>
<evidence type="ECO:0000256" key="7">
    <source>
        <dbReference type="ARBA" id="ARBA00022723"/>
    </source>
</evidence>
<comment type="caution">
    <text evidence="20">The sequence shown here is derived from an EMBL/GenBank/DDBJ whole genome shotgun (WGS) entry which is preliminary data.</text>
</comment>
<sequence length="1076" mass="117968">MVAPLTGTSNRSVLVQSGGPEQEGAARTTSCSTEPVRIPVRLNSETISQCFLPHSNRTRTRTLVRWRILQNQTRGAEISESEPKCFSTKVTRHLVVGTGGAVRAALLHPLPVEQPVAQLPQKLVQFGSGGVDELGSGSTEYDPAEPVGQPGDDGSRQGAAEAQEAGGAKQNLLLSVRHDGGGGRGGREGRGGGRGDQIRAEGTPSTRTEPQRPTAARTIPTEPAVHQNFNGTRSGDTSSPPSPWQQRVQLPPGAAEGSELSHDDDDDDDDDDEGNCNHMGQMCHMGAPSDQNQNPGAVTSLLGQQGELLRHLLNLSGIYHVTISEPHLSSSPVWLVLIRLVLIRLSLCFRVFLLSLLVRFGCGAELQSEMYGSLESPNFPDSYPTDTKRNWTIRVPDGFRITLFFSHFDLEPSYLCEYDFVKVEADGAALAVFCGKEETDTEAVPAQRVITSPRNSLSVQFVSDFSNEERFSGFVAHYSAVDIDECSERGDEDPLCDHFCHNFIGGYYCSCRYGYQLHTDNHTCRVDCSGAVFRERAGVLSSVNFPGPYPKSSDCWYRIELEAGFKVQMNFDPRFDVESHPDISCPYDHLKIQAGSREFGPFCGDRSPGIIRTDSNIVSVRFHSDDSGENFGWRLNYTATGSQCPEPEAPPNAVMVPIQSQYSFKDHVVFSCQPGFLLVQDGGTSDRLQLECQADGSWSGRPPRCYMVDCGIPKKVDGAVVMFGRHDNTTLFGATVHYVCGEDGVQLSNSKMVMMSSALFRCGPAGQWLDADGGTQLPVCLPACGLPSRPLPHQVKRIVGGRSAEPGFFPWQVLLSVEDLSRVPEDRWFGSGALLSQSWILTAAHVLRSQRRDATVVPVVPHHVKVFLGLHSLRDKQTSTGRSVDQIVLHPDFQPDNYNNDIALLRLSQAAEFNRLVRPVCLPPAHRQDRPSFLLPNSLGLVAGWGISNASSTPSPLTSDLLQYVKLPVVPQDECQASYASRSVRYNITDNMFCAGFFQGGRDTCLGDSGGAFVMQAGRRWAVFGLVSWAGPEDCGSQRVYGVYTRVEKYLDWIQSHVQAAPWWEELLHVSRLSLE</sequence>
<feature type="domain" description="Sushi" evidence="19">
    <location>
        <begin position="708"/>
        <end position="782"/>
    </location>
</feature>
<keyword evidence="12" id="KW-0391">Immunity</keyword>
<keyword evidence="2" id="KW-0964">Secreted</keyword>
<evidence type="ECO:0000256" key="14">
    <source>
        <dbReference type="PROSITE-ProRule" id="PRU00059"/>
    </source>
</evidence>
<proteinExistence type="predicted"/>